<evidence type="ECO:0000313" key="3">
    <source>
        <dbReference type="Proteomes" id="UP000185323"/>
    </source>
</evidence>
<protein>
    <submittedName>
        <fullName evidence="2">Glutaredoxin</fullName>
    </submittedName>
</protein>
<name>A0A0E3F462_9CAUD</name>
<organism evidence="2 3">
    <name type="scientific">Synechococcus phage ACG-2014f_Syn7803C7</name>
    <dbReference type="NCBI Taxonomy" id="2790345"/>
    <lineage>
        <taxon>Viruses</taxon>
        <taxon>Duplodnaviria</taxon>
        <taxon>Heunggongvirae</taxon>
        <taxon>Uroviricota</taxon>
        <taxon>Caudoviricetes</taxon>
        <taxon>Pantevenvirales</taxon>
        <taxon>Kyanoviridae</taxon>
        <taxon>Atlauavirus</taxon>
        <taxon>Atlauavirus acg2014f</taxon>
    </lineage>
</organism>
<dbReference type="Pfam" id="PF00462">
    <property type="entry name" value="Glutaredoxin"/>
    <property type="match status" value="1"/>
</dbReference>
<accession>A0A0E3F462</accession>
<dbReference type="KEGG" id="vg:24172124"/>
<dbReference type="Proteomes" id="UP000185323">
    <property type="component" value="Segment"/>
</dbReference>
<feature type="domain" description="Glutaredoxin" evidence="1">
    <location>
        <begin position="3"/>
        <end position="57"/>
    </location>
</feature>
<dbReference type="SUPFAM" id="SSF52833">
    <property type="entry name" value="Thioredoxin-like"/>
    <property type="match status" value="1"/>
</dbReference>
<gene>
    <name evidence="2" type="ORF">Syn7803C7_268</name>
</gene>
<dbReference type="InterPro" id="IPR002109">
    <property type="entry name" value="Glutaredoxin"/>
</dbReference>
<keyword evidence="3" id="KW-1185">Reference proteome</keyword>
<sequence>MYTLYSKLNCSHCKAIENVFDLKNIPYTKKTLGLDFTKVEFMEQFGRTTFPRVVSNEGVVLGGASETVKILKEQGIL</sequence>
<dbReference type="PROSITE" id="PS51354">
    <property type="entry name" value="GLUTAREDOXIN_2"/>
    <property type="match status" value="1"/>
</dbReference>
<reference evidence="2 3" key="1">
    <citation type="submission" date="2013-12" db="EMBL/GenBank/DDBJ databases">
        <title>Ecological redundancy of diverse viral populations within a natural community.</title>
        <authorList>
            <person name="Gregory A.C."/>
            <person name="LaButti K."/>
            <person name="Copeland A."/>
            <person name="Woyke T."/>
            <person name="Sullivan M.B."/>
        </authorList>
    </citation>
    <scope>NUCLEOTIDE SEQUENCE [LARGE SCALE GENOMIC DNA]</scope>
    <source>
        <strain evidence="2">Syn7803C7</strain>
    </source>
</reference>
<evidence type="ECO:0000259" key="1">
    <source>
        <dbReference type="Pfam" id="PF00462"/>
    </source>
</evidence>
<dbReference type="InterPro" id="IPR036249">
    <property type="entry name" value="Thioredoxin-like_sf"/>
</dbReference>
<evidence type="ECO:0000313" key="2">
    <source>
        <dbReference type="EMBL" id="AIX20159.1"/>
    </source>
</evidence>
<proteinExistence type="predicted"/>
<dbReference type="Gene3D" id="3.40.30.10">
    <property type="entry name" value="Glutaredoxin"/>
    <property type="match status" value="1"/>
</dbReference>
<dbReference type="EMBL" id="KJ019052">
    <property type="protein sequence ID" value="AIX20159.1"/>
    <property type="molecule type" value="Genomic_DNA"/>
</dbReference>